<evidence type="ECO:0000259" key="2">
    <source>
        <dbReference type="Pfam" id="PF00534"/>
    </source>
</evidence>
<protein>
    <recommendedName>
        <fullName evidence="2">Glycosyl transferase family 1 domain-containing protein</fullName>
    </recommendedName>
</protein>
<dbReference type="SUPFAM" id="SSF53756">
    <property type="entry name" value="UDP-Glycosyltransferase/glycogen phosphorylase"/>
    <property type="match status" value="1"/>
</dbReference>
<evidence type="ECO:0000313" key="3">
    <source>
        <dbReference type="EMBL" id="PJE64580.1"/>
    </source>
</evidence>
<keyword evidence="1" id="KW-0808">Transferase</keyword>
<dbReference type="PANTHER" id="PTHR46401">
    <property type="entry name" value="GLYCOSYLTRANSFERASE WBBK-RELATED"/>
    <property type="match status" value="1"/>
</dbReference>
<name>A0A2M8KXC5_9BACT</name>
<dbReference type="PANTHER" id="PTHR46401:SF2">
    <property type="entry name" value="GLYCOSYLTRANSFERASE WBBK-RELATED"/>
    <property type="match status" value="1"/>
</dbReference>
<evidence type="ECO:0000313" key="4">
    <source>
        <dbReference type="Proteomes" id="UP000229098"/>
    </source>
</evidence>
<feature type="domain" description="Glycosyl transferase family 1" evidence="2">
    <location>
        <begin position="182"/>
        <end position="336"/>
    </location>
</feature>
<dbReference type="AlphaFoldDB" id="A0A2M8KXC5"/>
<dbReference type="Pfam" id="PF00534">
    <property type="entry name" value="Glycos_transf_1"/>
    <property type="match status" value="1"/>
</dbReference>
<comment type="caution">
    <text evidence="3">The sequence shown here is derived from an EMBL/GenBank/DDBJ whole genome shotgun (WGS) entry which is preliminary data.</text>
</comment>
<dbReference type="Gene3D" id="3.40.50.2000">
    <property type="entry name" value="Glycogen Phosphorylase B"/>
    <property type="match status" value="2"/>
</dbReference>
<proteinExistence type="predicted"/>
<accession>A0A2M8KXC5</accession>
<gene>
    <name evidence="3" type="ORF">COU90_01950</name>
</gene>
<organism evidence="3 4">
    <name type="scientific">Candidatus Ryanbacteria bacterium CG10_big_fil_rev_8_21_14_0_10_43_42</name>
    <dbReference type="NCBI Taxonomy" id="1974864"/>
    <lineage>
        <taxon>Bacteria</taxon>
        <taxon>Candidatus Ryaniibacteriota</taxon>
    </lineage>
</organism>
<evidence type="ECO:0000256" key="1">
    <source>
        <dbReference type="ARBA" id="ARBA00022679"/>
    </source>
</evidence>
<dbReference type="EMBL" id="PFEF01000005">
    <property type="protein sequence ID" value="PJE64580.1"/>
    <property type="molecule type" value="Genomic_DNA"/>
</dbReference>
<dbReference type="GO" id="GO:0016757">
    <property type="term" value="F:glycosyltransferase activity"/>
    <property type="evidence" value="ECO:0007669"/>
    <property type="project" value="InterPro"/>
</dbReference>
<reference evidence="4" key="1">
    <citation type="submission" date="2017-09" db="EMBL/GenBank/DDBJ databases">
        <title>Depth-based differentiation of microbial function through sediment-hosted aquifers and enrichment of novel symbionts in the deep terrestrial subsurface.</title>
        <authorList>
            <person name="Probst A.J."/>
            <person name="Ladd B."/>
            <person name="Jarett J.K."/>
            <person name="Geller-Mcgrath D.E."/>
            <person name="Sieber C.M.K."/>
            <person name="Emerson J.B."/>
            <person name="Anantharaman K."/>
            <person name="Thomas B.C."/>
            <person name="Malmstrom R."/>
            <person name="Stieglmeier M."/>
            <person name="Klingl A."/>
            <person name="Woyke T."/>
            <person name="Ryan C.M."/>
            <person name="Banfield J.F."/>
        </authorList>
    </citation>
    <scope>NUCLEOTIDE SEQUENCE [LARGE SCALE GENOMIC DNA]</scope>
</reference>
<sequence>MHISIVGFFEEDHATNWRFLKGLEERDITYAFCHIPSSMTRASWKETHRFLKAEKKKTDVIWIGAFSHRLIPFIYVLRFLVWGFVPPPIVYDSIISIYDTRVFDRGWVGRFSWRAVYYYILDWFACRVAKRLVVDTNEHARYFQKTFFVRPKKLKRLFPGANRDIFYPRKITQEERDERFTVSFHGKLIPGMLGTEYIIEAARILKNEPILIKIFGKGSLYEEYEEIIKKENLTNLKLCGYLEYKDVPHEVSKSDVLLGAFGTTPKALKVIPLKLFEGIALAKAQIIGDTPAARELFKDNVHVVYAHLADGKNLAEKILFMKNNPALRESIAKNGYALYEGVLSDKEVGEKLNNIFKELL</sequence>
<dbReference type="InterPro" id="IPR001296">
    <property type="entry name" value="Glyco_trans_1"/>
</dbReference>
<dbReference type="GO" id="GO:0009103">
    <property type="term" value="P:lipopolysaccharide biosynthetic process"/>
    <property type="evidence" value="ECO:0007669"/>
    <property type="project" value="TreeGrafter"/>
</dbReference>
<dbReference type="Proteomes" id="UP000229098">
    <property type="component" value="Unassembled WGS sequence"/>
</dbReference>